<evidence type="ECO:0000313" key="4">
    <source>
        <dbReference type="EMBL" id="TQB67773.1"/>
    </source>
</evidence>
<dbReference type="STRING" id="5098.A0A507QIZ9"/>
<keyword evidence="2" id="KW-0808">Transferase</keyword>
<dbReference type="Gene3D" id="3.40.50.2000">
    <property type="entry name" value="Glycogen Phosphorylase B"/>
    <property type="match status" value="2"/>
</dbReference>
<reference evidence="4 5" key="1">
    <citation type="submission" date="2019-06" db="EMBL/GenBank/DDBJ databases">
        <title>Wine fermentation using esterase from Monascus purpureus.</title>
        <authorList>
            <person name="Geng C."/>
            <person name="Zhang Y."/>
        </authorList>
    </citation>
    <scope>NUCLEOTIDE SEQUENCE [LARGE SCALE GENOMIC DNA]</scope>
    <source>
        <strain evidence="4">HQ1</strain>
    </source>
</reference>
<evidence type="ECO:0000256" key="2">
    <source>
        <dbReference type="ARBA" id="ARBA00022679"/>
    </source>
</evidence>
<name>A0A507QIZ9_MONPU</name>
<sequence>MKGVFRFLGNPPLRRITAYIKKPASVRLQLRKTTPVLEIGRVLSERGHTIEFATLDGQEHWIKGYEFITTVHLLGPGPTEEQLDAHYRQSQKWDMSQSLGGQMGSKYLFDSFWPQTYRRLKEIMDNPSTRPSMMVADVFADAVKDIHVEYDFPIAMVGPTFPYLMMPCSYIPGEPGFQLEGTLTSEHASMWLRIKNELVIVSGLPAILKWILWTKRMRRRDGVYRPPHLPKKPDYLVFVNTFFGMEIPRDVPPLCAVVGPLLGDTYPPLDADCLRFLSQHKKVIYIALGTHIILPNQDVTKIVYGLLRLFEDGLIDGVIWAVGESGRQDLDPNQEFKTSKGTLKLQDLLNGNHPDWLFSYFAPQRAILDHASTKLYFTHGGGSSANEGAFHGKCMLSMGFFFDQVSNTTRLVAAGVAESLNKFQFTPGELYTKAKLILEDKQGTYHRNALRLMRIARVGARRKYHAADLVEEVLYDDELRHIDGKVLLPMHLQTADMRMPAFKAKNWDLMAISAVALTSFAGLAGFAGRLLWTHRAFVTRPIQPFLATQGWFNSMLGRS</sequence>
<dbReference type="CDD" id="cd03784">
    <property type="entry name" value="GT1_Gtf-like"/>
    <property type="match status" value="1"/>
</dbReference>
<feature type="transmembrane region" description="Helical" evidence="3">
    <location>
        <begin position="509"/>
        <end position="532"/>
    </location>
</feature>
<proteinExistence type="predicted"/>
<evidence type="ECO:0000256" key="3">
    <source>
        <dbReference type="SAM" id="Phobius"/>
    </source>
</evidence>
<dbReference type="Pfam" id="PF00201">
    <property type="entry name" value="UDPGT"/>
    <property type="match status" value="1"/>
</dbReference>
<keyword evidence="3" id="KW-0472">Membrane</keyword>
<evidence type="ECO:0000256" key="1">
    <source>
        <dbReference type="ARBA" id="ARBA00022676"/>
    </source>
</evidence>
<dbReference type="AlphaFoldDB" id="A0A507QIZ9"/>
<dbReference type="PANTHER" id="PTHR48043:SF145">
    <property type="entry name" value="FI06409P-RELATED"/>
    <property type="match status" value="1"/>
</dbReference>
<protein>
    <recommendedName>
        <fullName evidence="6">UDP-glycosyltransferases domain-containing protein</fullName>
    </recommendedName>
</protein>
<dbReference type="InterPro" id="IPR002213">
    <property type="entry name" value="UDP_glucos_trans"/>
</dbReference>
<dbReference type="InterPro" id="IPR050271">
    <property type="entry name" value="UDP-glycosyltransferase"/>
</dbReference>
<dbReference type="PANTHER" id="PTHR48043">
    <property type="entry name" value="EG:EG0003.4 PROTEIN-RELATED"/>
    <property type="match status" value="1"/>
</dbReference>
<comment type="caution">
    <text evidence="4">The sequence shown here is derived from an EMBL/GenBank/DDBJ whole genome shotgun (WGS) entry which is preliminary data.</text>
</comment>
<keyword evidence="3" id="KW-0812">Transmembrane</keyword>
<dbReference type="SUPFAM" id="SSF53756">
    <property type="entry name" value="UDP-Glycosyltransferase/glycogen phosphorylase"/>
    <property type="match status" value="1"/>
</dbReference>
<keyword evidence="1" id="KW-0328">Glycosyltransferase</keyword>
<evidence type="ECO:0008006" key="6">
    <source>
        <dbReference type="Google" id="ProtNLM"/>
    </source>
</evidence>
<dbReference type="Proteomes" id="UP000319663">
    <property type="component" value="Unassembled WGS sequence"/>
</dbReference>
<dbReference type="EMBL" id="VIFY01000309">
    <property type="protein sequence ID" value="TQB67773.1"/>
    <property type="molecule type" value="Genomic_DNA"/>
</dbReference>
<evidence type="ECO:0000313" key="5">
    <source>
        <dbReference type="Proteomes" id="UP000319663"/>
    </source>
</evidence>
<accession>A0A507QIZ9</accession>
<gene>
    <name evidence="4" type="ORF">MPDQ_004738</name>
</gene>
<organism evidence="4 5">
    <name type="scientific">Monascus purpureus</name>
    <name type="common">Red mold</name>
    <name type="synonym">Monascus anka</name>
    <dbReference type="NCBI Taxonomy" id="5098"/>
    <lineage>
        <taxon>Eukaryota</taxon>
        <taxon>Fungi</taxon>
        <taxon>Dikarya</taxon>
        <taxon>Ascomycota</taxon>
        <taxon>Pezizomycotina</taxon>
        <taxon>Eurotiomycetes</taxon>
        <taxon>Eurotiomycetidae</taxon>
        <taxon>Eurotiales</taxon>
        <taxon>Aspergillaceae</taxon>
        <taxon>Monascus</taxon>
    </lineage>
</organism>
<keyword evidence="5" id="KW-1185">Reference proteome</keyword>
<keyword evidence="3" id="KW-1133">Transmembrane helix</keyword>
<dbReference type="GO" id="GO:0008194">
    <property type="term" value="F:UDP-glycosyltransferase activity"/>
    <property type="evidence" value="ECO:0007669"/>
    <property type="project" value="InterPro"/>
</dbReference>